<dbReference type="OrthoDB" id="4239989at2"/>
<dbReference type="AlphaFoldDB" id="A0A1I5KLE8"/>
<evidence type="ECO:0000313" key="4">
    <source>
        <dbReference type="EMBL" id="SFO85878.1"/>
    </source>
</evidence>
<dbReference type="InterPro" id="IPR056911">
    <property type="entry name" value="Phage_Znf_bind_put"/>
</dbReference>
<dbReference type="RefSeq" id="WP_093160042.1">
    <property type="nucleotide sequence ID" value="NZ_FOUP01000027.1"/>
</dbReference>
<dbReference type="EMBL" id="RBXX01000002">
    <property type="protein sequence ID" value="RKT85626.1"/>
    <property type="molecule type" value="Genomic_DNA"/>
</dbReference>
<proteinExistence type="predicted"/>
<feature type="compositionally biased region" description="Basic and acidic residues" evidence="1">
    <location>
        <begin position="168"/>
        <end position="178"/>
    </location>
</feature>
<accession>A0A1I5KLE8</accession>
<keyword evidence="6" id="KW-1185">Reference proteome</keyword>
<evidence type="ECO:0000313" key="3">
    <source>
        <dbReference type="EMBL" id="RKT85626.1"/>
    </source>
</evidence>
<feature type="region of interest" description="Disordered" evidence="1">
    <location>
        <begin position="159"/>
        <end position="178"/>
    </location>
</feature>
<dbReference type="Proteomes" id="UP000270697">
    <property type="component" value="Unassembled WGS sequence"/>
</dbReference>
<reference evidence="4 5" key="1">
    <citation type="submission" date="2016-10" db="EMBL/GenBank/DDBJ databases">
        <authorList>
            <person name="de Groot N.N."/>
        </authorList>
    </citation>
    <scope>NUCLEOTIDE SEQUENCE [LARGE SCALE GENOMIC DNA]</scope>
    <source>
        <strain evidence="4 5">CPCC 201259</strain>
    </source>
</reference>
<dbReference type="STRING" id="455193.SAMN05421805_12771"/>
<dbReference type="Proteomes" id="UP000199398">
    <property type="component" value="Unassembled WGS sequence"/>
</dbReference>
<gene>
    <name evidence="3" type="ORF">ATL45_3973</name>
    <name evidence="4" type="ORF">SAMN05421805_12771</name>
</gene>
<evidence type="ECO:0000313" key="6">
    <source>
        <dbReference type="Proteomes" id="UP000270697"/>
    </source>
</evidence>
<name>A0A1I5KLE8_9PSEU</name>
<dbReference type="EMBL" id="FOUP01000027">
    <property type="protein sequence ID" value="SFO85878.1"/>
    <property type="molecule type" value="Genomic_DNA"/>
</dbReference>
<dbReference type="Pfam" id="PF24623">
    <property type="entry name" value="Phage_zn_bind_8"/>
    <property type="match status" value="1"/>
</dbReference>
<evidence type="ECO:0000259" key="2">
    <source>
        <dbReference type="Pfam" id="PF24623"/>
    </source>
</evidence>
<evidence type="ECO:0000313" key="5">
    <source>
        <dbReference type="Proteomes" id="UP000199398"/>
    </source>
</evidence>
<organism evidence="4 5">
    <name type="scientific">Saccharopolyspora antimicrobica</name>
    <dbReference type="NCBI Taxonomy" id="455193"/>
    <lineage>
        <taxon>Bacteria</taxon>
        <taxon>Bacillati</taxon>
        <taxon>Actinomycetota</taxon>
        <taxon>Actinomycetes</taxon>
        <taxon>Pseudonocardiales</taxon>
        <taxon>Pseudonocardiaceae</taxon>
        <taxon>Saccharopolyspora</taxon>
    </lineage>
</organism>
<sequence length="178" mass="19695">MNDDDVRSVMAVAAAIDPYMPAADDDVIAVWVAMLHDVPAKVGAPAVHWYYRSDAYRDHRRTITPGDIFGYYKNAAKDWRQRRTAKEITAARAAIEAAPREIPSLSVLFARYHAERKGADPDIAEGEAAARRLYMGVACPHPTCRAQPGQQCTGYTGRPLRKTPAHPARMDAARIQHA</sequence>
<protein>
    <recommendedName>
        <fullName evidence="2">DNA-binding phage zinc finger domain-containing protein</fullName>
    </recommendedName>
</protein>
<feature type="domain" description="DNA-binding phage zinc finger" evidence="2">
    <location>
        <begin position="127"/>
        <end position="176"/>
    </location>
</feature>
<reference evidence="3 6" key="2">
    <citation type="submission" date="2018-10" db="EMBL/GenBank/DDBJ databases">
        <title>Sequencing the genomes of 1000 actinobacteria strains.</title>
        <authorList>
            <person name="Klenk H.-P."/>
        </authorList>
    </citation>
    <scope>NUCLEOTIDE SEQUENCE [LARGE SCALE GENOMIC DNA]</scope>
    <source>
        <strain evidence="3 6">DSM 45119</strain>
    </source>
</reference>
<evidence type="ECO:0000256" key="1">
    <source>
        <dbReference type="SAM" id="MobiDB-lite"/>
    </source>
</evidence>